<sequence>MRRRRRIRVENHNDTHRWLVSYADYMTLMFAFFVLLYAMAVANKSHYPIFIDRLNQAVEHLTQKSQHIKDDALLQYPRSSLISSGLGPNAIGKLPHADGAIVAPMLQSPPERDASELSDVAKRTSGQSLVQIKTQLDEALQSLEHHNMVEIDLNDQWLTITLNNQMLFASGSATLLDPAKQVLTRLSRILDKFNNYIRVRGYTDDEMVRSELFRSNWELSAIRATNVLHQLVALGVAPQRLAVEGFGQYSPKVANNNSANRRENRRVVIALSRFAWQPPAAVGSTDKESQPIKNTQENHPKGDSKNILTVPLPGGGVRFTTRQDNQ</sequence>
<dbReference type="Pfam" id="PF00691">
    <property type="entry name" value="OmpA"/>
    <property type="match status" value="1"/>
</dbReference>
<dbReference type="Gene3D" id="3.30.1330.60">
    <property type="entry name" value="OmpA-like domain"/>
    <property type="match status" value="1"/>
</dbReference>
<dbReference type="EMBL" id="JBEQCT010000003">
    <property type="protein sequence ID" value="MFM2485120.1"/>
    <property type="molecule type" value="Genomic_DNA"/>
</dbReference>
<reference evidence="11 12" key="1">
    <citation type="journal article" date="2013" name="Int. J. Syst. Evol. Microbiol.">
        <title>Celerinatantimonas yamalensis sp. nov., a cold-adapted diazotrophic bacterium from a cold permafrost brine.</title>
        <authorList>
            <person name="Shcherbakova V."/>
            <person name="Chuvilskaya N."/>
            <person name="Rivkina E."/>
            <person name="Demidov N."/>
            <person name="Uchaeva V."/>
            <person name="Suetin S."/>
            <person name="Suzina N."/>
            <person name="Gilichinsky D."/>
        </authorList>
    </citation>
    <scope>NUCLEOTIDE SEQUENCE [LARGE SCALE GENOMIC DNA]</scope>
    <source>
        <strain evidence="11 12">C7</strain>
    </source>
</reference>
<proteinExistence type="inferred from homology"/>
<evidence type="ECO:0000256" key="9">
    <source>
        <dbReference type="SAM" id="Phobius"/>
    </source>
</evidence>
<feature type="transmembrane region" description="Helical" evidence="9">
    <location>
        <begin position="21"/>
        <end position="40"/>
    </location>
</feature>
<dbReference type="CDD" id="cd07185">
    <property type="entry name" value="OmpA_C-like"/>
    <property type="match status" value="1"/>
</dbReference>
<dbReference type="InterPro" id="IPR036737">
    <property type="entry name" value="OmpA-like_sf"/>
</dbReference>
<keyword evidence="12" id="KW-1185">Reference proteome</keyword>
<protein>
    <submittedName>
        <fullName evidence="11">OmpA family protein</fullName>
    </submittedName>
</protein>
<feature type="domain" description="OmpA-like" evidence="10">
    <location>
        <begin position="155"/>
        <end position="275"/>
    </location>
</feature>
<evidence type="ECO:0000256" key="6">
    <source>
        <dbReference type="ARBA" id="ARBA00023136"/>
    </source>
</evidence>
<dbReference type="PANTHER" id="PTHR30329:SF20">
    <property type="entry name" value="EXPORTED PROTEIN"/>
    <property type="match status" value="1"/>
</dbReference>
<accession>A0ABW9G626</accession>
<keyword evidence="3" id="KW-1003">Cell membrane</keyword>
<evidence type="ECO:0000256" key="8">
    <source>
        <dbReference type="SAM" id="MobiDB-lite"/>
    </source>
</evidence>
<evidence type="ECO:0000256" key="4">
    <source>
        <dbReference type="ARBA" id="ARBA00022692"/>
    </source>
</evidence>
<dbReference type="Pfam" id="PF13677">
    <property type="entry name" value="MotB_plug"/>
    <property type="match status" value="1"/>
</dbReference>
<name>A0ABW9G626_9GAMM</name>
<comment type="subcellular location">
    <subcellularLocation>
        <location evidence="1">Cell membrane</location>
        <topology evidence="1">Single-pass membrane protein</topology>
    </subcellularLocation>
</comment>
<keyword evidence="4 9" id="KW-0812">Transmembrane</keyword>
<gene>
    <name evidence="11" type="ORF">ABUE30_08580</name>
</gene>
<evidence type="ECO:0000259" key="10">
    <source>
        <dbReference type="PROSITE" id="PS51123"/>
    </source>
</evidence>
<dbReference type="InterPro" id="IPR006665">
    <property type="entry name" value="OmpA-like"/>
</dbReference>
<feature type="region of interest" description="Disordered" evidence="8">
    <location>
        <begin position="280"/>
        <end position="326"/>
    </location>
</feature>
<dbReference type="Proteomes" id="UP001629953">
    <property type="component" value="Unassembled WGS sequence"/>
</dbReference>
<comment type="caution">
    <text evidence="11">The sequence shown here is derived from an EMBL/GenBank/DDBJ whole genome shotgun (WGS) entry which is preliminary data.</text>
</comment>
<evidence type="ECO:0000256" key="7">
    <source>
        <dbReference type="PROSITE-ProRule" id="PRU00473"/>
    </source>
</evidence>
<dbReference type="InterPro" id="IPR050330">
    <property type="entry name" value="Bact_OuterMem_StrucFunc"/>
</dbReference>
<organism evidence="11 12">
    <name type="scientific">Celerinatantimonas yamalensis</name>
    <dbReference type="NCBI Taxonomy" id="559956"/>
    <lineage>
        <taxon>Bacteria</taxon>
        <taxon>Pseudomonadati</taxon>
        <taxon>Pseudomonadota</taxon>
        <taxon>Gammaproteobacteria</taxon>
        <taxon>Celerinatantimonadaceae</taxon>
        <taxon>Celerinatantimonas</taxon>
    </lineage>
</organism>
<evidence type="ECO:0000313" key="12">
    <source>
        <dbReference type="Proteomes" id="UP001629953"/>
    </source>
</evidence>
<evidence type="ECO:0000256" key="3">
    <source>
        <dbReference type="ARBA" id="ARBA00022475"/>
    </source>
</evidence>
<dbReference type="PANTHER" id="PTHR30329">
    <property type="entry name" value="STATOR ELEMENT OF FLAGELLAR MOTOR COMPLEX"/>
    <property type="match status" value="1"/>
</dbReference>
<evidence type="ECO:0000313" key="11">
    <source>
        <dbReference type="EMBL" id="MFM2485120.1"/>
    </source>
</evidence>
<feature type="compositionally biased region" description="Basic and acidic residues" evidence="8">
    <location>
        <begin position="285"/>
        <end position="304"/>
    </location>
</feature>
<comment type="similarity">
    <text evidence="2">Belongs to the MotB family.</text>
</comment>
<keyword evidence="5 9" id="KW-1133">Transmembrane helix</keyword>
<dbReference type="InterPro" id="IPR025713">
    <property type="entry name" value="MotB-like_N_dom"/>
</dbReference>
<evidence type="ECO:0000256" key="2">
    <source>
        <dbReference type="ARBA" id="ARBA00008914"/>
    </source>
</evidence>
<dbReference type="PROSITE" id="PS51123">
    <property type="entry name" value="OMPA_2"/>
    <property type="match status" value="1"/>
</dbReference>
<keyword evidence="6 7" id="KW-0472">Membrane</keyword>
<dbReference type="RefSeq" id="WP_408623335.1">
    <property type="nucleotide sequence ID" value="NZ_JBEQCT010000003.1"/>
</dbReference>
<evidence type="ECO:0000256" key="5">
    <source>
        <dbReference type="ARBA" id="ARBA00022989"/>
    </source>
</evidence>
<evidence type="ECO:0000256" key="1">
    <source>
        <dbReference type="ARBA" id="ARBA00004162"/>
    </source>
</evidence>
<dbReference type="SUPFAM" id="SSF103088">
    <property type="entry name" value="OmpA-like"/>
    <property type="match status" value="1"/>
</dbReference>